<name>A0A4Y3KQA8_9CELL</name>
<evidence type="ECO:0000256" key="1">
    <source>
        <dbReference type="SAM" id="Phobius"/>
    </source>
</evidence>
<evidence type="ECO:0000313" key="2">
    <source>
        <dbReference type="EMBL" id="GEA85365.1"/>
    </source>
</evidence>
<dbReference type="EMBL" id="BJLQ01000033">
    <property type="protein sequence ID" value="GEA85365.1"/>
    <property type="molecule type" value="Genomic_DNA"/>
</dbReference>
<reference evidence="2 3" key="1">
    <citation type="submission" date="2019-06" db="EMBL/GenBank/DDBJ databases">
        <title>Whole genome shotgun sequence of Cellulomonas gelida NBRC 3748.</title>
        <authorList>
            <person name="Hosoyama A."/>
            <person name="Uohara A."/>
            <person name="Ohji S."/>
            <person name="Ichikawa N."/>
        </authorList>
    </citation>
    <scope>NUCLEOTIDE SEQUENCE [LARGE SCALE GENOMIC DNA]</scope>
    <source>
        <strain evidence="2 3">NBRC 3748</strain>
    </source>
</reference>
<keyword evidence="1" id="KW-0472">Membrane</keyword>
<keyword evidence="1" id="KW-1133">Transmembrane helix</keyword>
<dbReference type="OrthoDB" id="4227064at2"/>
<dbReference type="Proteomes" id="UP000320461">
    <property type="component" value="Unassembled WGS sequence"/>
</dbReference>
<comment type="caution">
    <text evidence="2">The sequence shown here is derived from an EMBL/GenBank/DDBJ whole genome shotgun (WGS) entry which is preliminary data.</text>
</comment>
<keyword evidence="1" id="KW-0812">Transmembrane</keyword>
<feature type="transmembrane region" description="Helical" evidence="1">
    <location>
        <begin position="7"/>
        <end position="28"/>
    </location>
</feature>
<evidence type="ECO:0008006" key="4">
    <source>
        <dbReference type="Google" id="ProtNLM"/>
    </source>
</evidence>
<dbReference type="AlphaFoldDB" id="A0A4Y3KQA8"/>
<sequence length="155" mass="15688">MQATTRAVLGGATTVVGVVGVLVAALTACQQTAGAAVPRSSATGTTTAATTPATIAASSCGVVRLDQGERVPEPAWACLDAALDAGRAASLVVTQPTTEGDPIVLTYRVGGDVQGMEVVTDDRADEFAPPDSRGLHRELCTGTVRVAEPRDCRPA</sequence>
<proteinExistence type="predicted"/>
<dbReference type="RefSeq" id="WP_048344207.1">
    <property type="nucleotide sequence ID" value="NZ_BJLQ01000033.1"/>
</dbReference>
<organism evidence="2 3">
    <name type="scientific">Cellulomonas gelida</name>
    <dbReference type="NCBI Taxonomy" id="1712"/>
    <lineage>
        <taxon>Bacteria</taxon>
        <taxon>Bacillati</taxon>
        <taxon>Actinomycetota</taxon>
        <taxon>Actinomycetes</taxon>
        <taxon>Micrococcales</taxon>
        <taxon>Cellulomonadaceae</taxon>
        <taxon>Cellulomonas</taxon>
    </lineage>
</organism>
<protein>
    <recommendedName>
        <fullName evidence="4">Lipoprotein</fullName>
    </recommendedName>
</protein>
<evidence type="ECO:0000313" key="3">
    <source>
        <dbReference type="Proteomes" id="UP000320461"/>
    </source>
</evidence>
<dbReference type="PROSITE" id="PS51257">
    <property type="entry name" value="PROKAR_LIPOPROTEIN"/>
    <property type="match status" value="1"/>
</dbReference>
<accession>A0A4Y3KQA8</accession>
<gene>
    <name evidence="2" type="ORF">CGE01nite_26160</name>
</gene>
<keyword evidence="3" id="KW-1185">Reference proteome</keyword>